<comment type="similarity">
    <text evidence="1">Belongs to the AB hydrolase superfamily.</text>
</comment>
<name>A0ABD2PND3_9PLAT</name>
<proteinExistence type="inferred from homology"/>
<dbReference type="AlphaFoldDB" id="A0ABD2PND3"/>
<gene>
    <name evidence="8" type="primary">PPME1_3</name>
    <name evidence="8" type="ORF">Ciccas_012477</name>
</gene>
<dbReference type="InterPro" id="IPR016812">
    <property type="entry name" value="PPase_methylesterase_euk"/>
</dbReference>
<evidence type="ECO:0000256" key="1">
    <source>
        <dbReference type="ARBA" id="ARBA00008645"/>
    </source>
</evidence>
<reference evidence="8 9" key="1">
    <citation type="submission" date="2024-11" db="EMBL/GenBank/DDBJ databases">
        <title>Adaptive evolution of stress response genes in parasites aligns with host niche diversity.</title>
        <authorList>
            <person name="Hahn C."/>
            <person name="Resl P."/>
        </authorList>
    </citation>
    <scope>NUCLEOTIDE SEQUENCE [LARGE SCALE GENOMIC DNA]</scope>
    <source>
        <strain evidence="8">EGGRZ-B1_66</strain>
        <tissue evidence="8">Body</tissue>
    </source>
</reference>
<comment type="catalytic activity">
    <reaction evidence="5">
        <text>[phosphatase 2A protein]-C-terminal L-leucine methyl ester + H2O = [phosphatase 2A protein]-C-terminal L-leucine + methanol + H(+)</text>
        <dbReference type="Rhea" id="RHEA:48548"/>
        <dbReference type="Rhea" id="RHEA-COMP:12134"/>
        <dbReference type="Rhea" id="RHEA-COMP:12135"/>
        <dbReference type="ChEBI" id="CHEBI:15377"/>
        <dbReference type="ChEBI" id="CHEBI:15378"/>
        <dbReference type="ChEBI" id="CHEBI:17790"/>
        <dbReference type="ChEBI" id="CHEBI:90516"/>
        <dbReference type="ChEBI" id="CHEBI:90517"/>
        <dbReference type="EC" id="3.1.1.89"/>
    </reaction>
</comment>
<dbReference type="InterPro" id="IPR000073">
    <property type="entry name" value="AB_hydrolase_1"/>
</dbReference>
<organism evidence="8 9">
    <name type="scientific">Cichlidogyrus casuarinus</name>
    <dbReference type="NCBI Taxonomy" id="1844966"/>
    <lineage>
        <taxon>Eukaryota</taxon>
        <taxon>Metazoa</taxon>
        <taxon>Spiralia</taxon>
        <taxon>Lophotrochozoa</taxon>
        <taxon>Platyhelminthes</taxon>
        <taxon>Monogenea</taxon>
        <taxon>Monopisthocotylea</taxon>
        <taxon>Dactylogyridea</taxon>
        <taxon>Ancyrocephalidae</taxon>
        <taxon>Cichlidogyrus</taxon>
    </lineage>
</organism>
<keyword evidence="3" id="KW-0719">Serine esterase</keyword>
<comment type="caution">
    <text evidence="8">The sequence shown here is derived from an EMBL/GenBank/DDBJ whole genome shotgun (WGS) entry which is preliminary data.</text>
</comment>
<evidence type="ECO:0000256" key="5">
    <source>
        <dbReference type="ARBA" id="ARBA00049203"/>
    </source>
</evidence>
<dbReference type="SUPFAM" id="SSF53474">
    <property type="entry name" value="alpha/beta-Hydrolases"/>
    <property type="match status" value="1"/>
</dbReference>
<dbReference type="PANTHER" id="PTHR14189:SF0">
    <property type="entry name" value="PROTEIN PHOSPHATASE METHYLESTERASE 1"/>
    <property type="match status" value="1"/>
</dbReference>
<feature type="region of interest" description="Disordered" evidence="6">
    <location>
        <begin position="62"/>
        <end position="85"/>
    </location>
</feature>
<feature type="non-terminal residue" evidence="8">
    <location>
        <position position="1"/>
    </location>
</feature>
<dbReference type="InterPro" id="IPR029058">
    <property type="entry name" value="AB_hydrolase_fold"/>
</dbReference>
<feature type="domain" description="AB hydrolase-1" evidence="7">
    <location>
        <begin position="45"/>
        <end position="180"/>
    </location>
</feature>
<dbReference type="GO" id="GO:0051723">
    <property type="term" value="F:protein methylesterase activity"/>
    <property type="evidence" value="ECO:0007669"/>
    <property type="project" value="UniProtKB-EC"/>
</dbReference>
<dbReference type="EC" id="3.1.1.89" evidence="2"/>
<dbReference type="EMBL" id="JBJKFK010004448">
    <property type="protein sequence ID" value="KAL3308985.1"/>
    <property type="molecule type" value="Genomic_DNA"/>
</dbReference>
<dbReference type="Gene3D" id="3.40.50.1820">
    <property type="entry name" value="alpha/beta hydrolase"/>
    <property type="match status" value="1"/>
</dbReference>
<evidence type="ECO:0000256" key="2">
    <source>
        <dbReference type="ARBA" id="ARBA00013111"/>
    </source>
</evidence>
<keyword evidence="9" id="KW-1185">Reference proteome</keyword>
<evidence type="ECO:0000313" key="8">
    <source>
        <dbReference type="EMBL" id="KAL3308985.1"/>
    </source>
</evidence>
<dbReference type="Proteomes" id="UP001626550">
    <property type="component" value="Unassembled WGS sequence"/>
</dbReference>
<evidence type="ECO:0000313" key="9">
    <source>
        <dbReference type="Proteomes" id="UP001626550"/>
    </source>
</evidence>
<dbReference type="PANTHER" id="PTHR14189">
    <property type="entry name" value="PROTEIN PHOSPHATASE METHYLESTERASE-1 RELATED"/>
    <property type="match status" value="1"/>
</dbReference>
<evidence type="ECO:0000256" key="3">
    <source>
        <dbReference type="ARBA" id="ARBA00022487"/>
    </source>
</evidence>
<dbReference type="Pfam" id="PF12697">
    <property type="entry name" value="Abhydrolase_6"/>
    <property type="match status" value="1"/>
</dbReference>
<protein>
    <recommendedName>
        <fullName evidence="2">protein phosphatase methylesterase-1</fullName>
        <ecNumber evidence="2">3.1.1.89</ecNumber>
    </recommendedName>
</protein>
<keyword evidence="4" id="KW-0378">Hydrolase</keyword>
<accession>A0ABD2PND3</accession>
<evidence type="ECO:0000256" key="6">
    <source>
        <dbReference type="SAM" id="MobiDB-lite"/>
    </source>
</evidence>
<evidence type="ECO:0000259" key="7">
    <source>
        <dbReference type="Pfam" id="PF12697"/>
    </source>
</evidence>
<sequence length="206" mass="22730">VRSHQINNLESARVSFPGQLKRMSTDETATSELDRGAALIDASAGNHVLLKPKLPSFDELLEEGEGDTSLNSKPPPLHRPSPLMASHDTLPPSINASSSGPAEYTWRIDLNLTAQYWAGWFQGMSEKFLSVHEPKLLLVAGVDRLDTPLTVAQMQGKFQFQVLPKSGHAVHEDQPEKVSAIIAQFLTRYRFATSKGKFEKSFPPPI</sequence>
<evidence type="ECO:0000256" key="4">
    <source>
        <dbReference type="ARBA" id="ARBA00022801"/>
    </source>
</evidence>